<reference evidence="6 7" key="1">
    <citation type="submission" date="2017-10" db="EMBL/GenBank/DDBJ databases">
        <title>Two draft genome sequences of Pusillimonas sp. strains isolated from a nitrate- and radionuclide-contaminated groundwater in Russia.</title>
        <authorList>
            <person name="Grouzdev D.S."/>
            <person name="Tourova T.P."/>
            <person name="Goeva M.A."/>
            <person name="Babich T.L."/>
            <person name="Sokolova D.S."/>
            <person name="Abdullin R."/>
            <person name="Poltaraus A.B."/>
            <person name="Toshchakov S.V."/>
            <person name="Nazina T.N."/>
        </authorList>
    </citation>
    <scope>NUCLEOTIDE SEQUENCE [LARGE SCALE GENOMIC DNA]</scope>
    <source>
        <strain evidence="6 7">JR1/69-3-13</strain>
    </source>
</reference>
<keyword evidence="3" id="KW-0238">DNA-binding</keyword>
<organism evidence="6 7">
    <name type="scientific">Pollutimonas subterranea</name>
    <dbReference type="NCBI Taxonomy" id="2045210"/>
    <lineage>
        <taxon>Bacteria</taxon>
        <taxon>Pseudomonadati</taxon>
        <taxon>Pseudomonadota</taxon>
        <taxon>Betaproteobacteria</taxon>
        <taxon>Burkholderiales</taxon>
        <taxon>Alcaligenaceae</taxon>
        <taxon>Pollutimonas</taxon>
    </lineage>
</organism>
<dbReference type="InterPro" id="IPR005119">
    <property type="entry name" value="LysR_subst-bd"/>
</dbReference>
<dbReference type="OrthoDB" id="8591238at2"/>
<dbReference type="Gene3D" id="1.10.10.10">
    <property type="entry name" value="Winged helix-like DNA-binding domain superfamily/Winged helix DNA-binding domain"/>
    <property type="match status" value="1"/>
</dbReference>
<dbReference type="InterPro" id="IPR036390">
    <property type="entry name" value="WH_DNA-bd_sf"/>
</dbReference>
<dbReference type="InterPro" id="IPR000847">
    <property type="entry name" value="LysR_HTH_N"/>
</dbReference>
<dbReference type="InterPro" id="IPR058163">
    <property type="entry name" value="LysR-type_TF_proteobact-type"/>
</dbReference>
<evidence type="ECO:0000256" key="4">
    <source>
        <dbReference type="ARBA" id="ARBA00023163"/>
    </source>
</evidence>
<evidence type="ECO:0000256" key="3">
    <source>
        <dbReference type="ARBA" id="ARBA00023125"/>
    </source>
</evidence>
<dbReference type="PANTHER" id="PTHR30537:SF5">
    <property type="entry name" value="HTH-TYPE TRANSCRIPTIONAL ACTIVATOR TTDR-RELATED"/>
    <property type="match status" value="1"/>
</dbReference>
<dbReference type="RefSeq" id="WP_102075654.1">
    <property type="nucleotide sequence ID" value="NZ_PDNW01000026.1"/>
</dbReference>
<comment type="similarity">
    <text evidence="1">Belongs to the LysR transcriptional regulatory family.</text>
</comment>
<gene>
    <name evidence="6" type="ORF">CR159_19640</name>
</gene>
<dbReference type="GO" id="GO:0003700">
    <property type="term" value="F:DNA-binding transcription factor activity"/>
    <property type="evidence" value="ECO:0007669"/>
    <property type="project" value="InterPro"/>
</dbReference>
<dbReference type="PRINTS" id="PR00039">
    <property type="entry name" value="HTHLYSR"/>
</dbReference>
<dbReference type="SUPFAM" id="SSF46785">
    <property type="entry name" value="Winged helix' DNA-binding domain"/>
    <property type="match status" value="1"/>
</dbReference>
<dbReference type="GO" id="GO:0003677">
    <property type="term" value="F:DNA binding"/>
    <property type="evidence" value="ECO:0007669"/>
    <property type="project" value="UniProtKB-KW"/>
</dbReference>
<keyword evidence="7" id="KW-1185">Reference proteome</keyword>
<name>A0A2N4TZE6_9BURK</name>
<keyword evidence="2" id="KW-0805">Transcription regulation</keyword>
<evidence type="ECO:0000313" key="7">
    <source>
        <dbReference type="Proteomes" id="UP000234190"/>
    </source>
</evidence>
<dbReference type="Pfam" id="PF03466">
    <property type="entry name" value="LysR_substrate"/>
    <property type="match status" value="1"/>
</dbReference>
<dbReference type="PANTHER" id="PTHR30537">
    <property type="entry name" value="HTH-TYPE TRANSCRIPTIONAL REGULATOR"/>
    <property type="match status" value="1"/>
</dbReference>
<dbReference type="InterPro" id="IPR036388">
    <property type="entry name" value="WH-like_DNA-bd_sf"/>
</dbReference>
<dbReference type="SUPFAM" id="SSF53850">
    <property type="entry name" value="Periplasmic binding protein-like II"/>
    <property type="match status" value="1"/>
</dbReference>
<dbReference type="AlphaFoldDB" id="A0A2N4TZE6"/>
<evidence type="ECO:0000256" key="1">
    <source>
        <dbReference type="ARBA" id="ARBA00009437"/>
    </source>
</evidence>
<dbReference type="PROSITE" id="PS50931">
    <property type="entry name" value="HTH_LYSR"/>
    <property type="match status" value="1"/>
</dbReference>
<keyword evidence="4" id="KW-0804">Transcription</keyword>
<dbReference type="Gene3D" id="3.40.190.10">
    <property type="entry name" value="Periplasmic binding protein-like II"/>
    <property type="match status" value="2"/>
</dbReference>
<evidence type="ECO:0000313" key="6">
    <source>
        <dbReference type="EMBL" id="PLC48137.1"/>
    </source>
</evidence>
<protein>
    <submittedName>
        <fullName evidence="6">LysR family transcriptional regulator</fullName>
    </submittedName>
</protein>
<evidence type="ECO:0000256" key="2">
    <source>
        <dbReference type="ARBA" id="ARBA00023015"/>
    </source>
</evidence>
<dbReference type="FunFam" id="1.10.10.10:FF:000001">
    <property type="entry name" value="LysR family transcriptional regulator"/>
    <property type="match status" value="1"/>
</dbReference>
<accession>A0A2N4TZE6</accession>
<feature type="domain" description="HTH lysR-type" evidence="5">
    <location>
        <begin position="10"/>
        <end position="65"/>
    </location>
</feature>
<dbReference type="EMBL" id="PDNW01000026">
    <property type="protein sequence ID" value="PLC48137.1"/>
    <property type="molecule type" value="Genomic_DNA"/>
</dbReference>
<dbReference type="Proteomes" id="UP000234190">
    <property type="component" value="Unassembled WGS sequence"/>
</dbReference>
<comment type="caution">
    <text evidence="6">The sequence shown here is derived from an EMBL/GenBank/DDBJ whole genome shotgun (WGS) entry which is preliminary data.</text>
</comment>
<sequence>MKHKLSPSLLTWLRCFDAAARNNSFTKAAAELHVTQGSVSQQVKRLEDHLGVALFHRARRNLELSQEGLRLAIAVSQSFQVLDDALGQIHGSGRNQALSLSCSPSFAMVWLTPRLGQLLRENPELSVRVHGEFQALDRSRMDQEHIQAGIRFDLGRYSDLYAEKLLDEWLIPVASPAFMAAHPELKKPADLPSAFMLHDAMPWDRAEEYTEWNTWLEGVGSPVPATHDGQLFNLSQLAVTAALTGQGVAMGRMALVLDDLIKGRLAPFFATPVRSKASYYFISTSQGMENISIIEDWLNRESKQFQHVRDIWLKTLR</sequence>
<dbReference type="Pfam" id="PF00126">
    <property type="entry name" value="HTH_1"/>
    <property type="match status" value="1"/>
</dbReference>
<evidence type="ECO:0000259" key="5">
    <source>
        <dbReference type="PROSITE" id="PS50931"/>
    </source>
</evidence>
<dbReference type="CDD" id="cd08432">
    <property type="entry name" value="PBP2_GcdR_TrpI_HvrB_AmpR_like"/>
    <property type="match status" value="1"/>
</dbReference>
<proteinExistence type="inferred from homology"/>